<keyword evidence="2" id="KW-1185">Reference proteome</keyword>
<dbReference type="EMBL" id="CP089977">
    <property type="protein sequence ID" value="UXZ05378.1"/>
    <property type="molecule type" value="Genomic_DNA"/>
</dbReference>
<gene>
    <name evidence="1" type="ORF">LU297_02715</name>
</gene>
<accession>A0ABY6F5Q5</accession>
<proteinExistence type="predicted"/>
<dbReference type="RefSeq" id="WP_263076875.1">
    <property type="nucleotide sequence ID" value="NZ_CP089977.1"/>
</dbReference>
<sequence length="89" mass="10218">MLENQIIIVEFWLDSVRLSLCVYDNLAVVNESVLAIHQVEPVPNAENVMPKRAVYAQFVHLNPNAANYNHHIAYNMYKTVEHDCVIVPQ</sequence>
<evidence type="ECO:0000313" key="2">
    <source>
        <dbReference type="Proteomes" id="UP001063782"/>
    </source>
</evidence>
<protein>
    <submittedName>
        <fullName evidence="1">Uncharacterized protein</fullName>
    </submittedName>
</protein>
<name>A0ABY6F5Q5_9GAMM</name>
<evidence type="ECO:0000313" key="1">
    <source>
        <dbReference type="EMBL" id="UXZ05378.1"/>
    </source>
</evidence>
<organism evidence="1 2">
    <name type="scientific">Moraxella nasicaprae</name>
    <dbReference type="NCBI Taxonomy" id="2904122"/>
    <lineage>
        <taxon>Bacteria</taxon>
        <taxon>Pseudomonadati</taxon>
        <taxon>Pseudomonadota</taxon>
        <taxon>Gammaproteobacteria</taxon>
        <taxon>Moraxellales</taxon>
        <taxon>Moraxellaceae</taxon>
        <taxon>Moraxella</taxon>
    </lineage>
</organism>
<reference evidence="1" key="1">
    <citation type="submission" date="2021-12" db="EMBL/GenBank/DDBJ databases">
        <title>taxonomy of Moraxella sp. ZY201224.</title>
        <authorList>
            <person name="Li F."/>
        </authorList>
    </citation>
    <scope>NUCLEOTIDE SEQUENCE</scope>
    <source>
        <strain evidence="1">ZY201224</strain>
    </source>
</reference>
<dbReference type="Proteomes" id="UP001063782">
    <property type="component" value="Chromosome"/>
</dbReference>